<gene>
    <name evidence="1" type="ORF">PROQFM164_S01g000638</name>
</gene>
<proteinExistence type="predicted"/>
<dbReference type="AlphaFoldDB" id="W6PXX7"/>
<name>W6PXX7_PENRF</name>
<dbReference type="Proteomes" id="UP000030686">
    <property type="component" value="Unassembled WGS sequence"/>
</dbReference>
<protein>
    <submittedName>
        <fullName evidence="1">Genomic scaffold, ProqFM164S01</fullName>
    </submittedName>
</protein>
<sequence length="150" mass="16796">MERVNMFWSVLTVPELTAKQSSWFLIIALLMVTPLLSPTTEASELWPPLSSPSEFLQIRDSKPLTGCPTNRHTVFASNRHIQLVVPYRKWYIVSRASPRYTNLKSSFGAACYDLGLSGAVEWVNACNELAQSVTLDYEKVGVPAPVTFVF</sequence>
<organism evidence="1 2">
    <name type="scientific">Penicillium roqueforti (strain FM164)</name>
    <dbReference type="NCBI Taxonomy" id="1365484"/>
    <lineage>
        <taxon>Eukaryota</taxon>
        <taxon>Fungi</taxon>
        <taxon>Dikarya</taxon>
        <taxon>Ascomycota</taxon>
        <taxon>Pezizomycotina</taxon>
        <taxon>Eurotiomycetes</taxon>
        <taxon>Eurotiomycetidae</taxon>
        <taxon>Eurotiales</taxon>
        <taxon>Aspergillaceae</taxon>
        <taxon>Penicillium</taxon>
    </lineage>
</organism>
<keyword evidence="2" id="KW-1185">Reference proteome</keyword>
<evidence type="ECO:0000313" key="1">
    <source>
        <dbReference type="EMBL" id="CDM26829.1"/>
    </source>
</evidence>
<reference evidence="1" key="1">
    <citation type="journal article" date="2014" name="Nat. Commun.">
        <title>Multiple recent horizontal transfers of a large genomic region in cheese making fungi.</title>
        <authorList>
            <person name="Cheeseman K."/>
            <person name="Ropars J."/>
            <person name="Renault P."/>
            <person name="Dupont J."/>
            <person name="Gouzy J."/>
            <person name="Branca A."/>
            <person name="Abraham A.L."/>
            <person name="Ceppi M."/>
            <person name="Conseiller E."/>
            <person name="Debuchy R."/>
            <person name="Malagnac F."/>
            <person name="Goarin A."/>
            <person name="Silar P."/>
            <person name="Lacoste S."/>
            <person name="Sallet E."/>
            <person name="Bensimon A."/>
            <person name="Giraud T."/>
            <person name="Brygoo Y."/>
        </authorList>
    </citation>
    <scope>NUCLEOTIDE SEQUENCE [LARGE SCALE GENOMIC DNA]</scope>
    <source>
        <strain evidence="1">FM164</strain>
    </source>
</reference>
<accession>W6PXX7</accession>
<dbReference type="EMBL" id="HG792015">
    <property type="protein sequence ID" value="CDM26829.1"/>
    <property type="molecule type" value="Genomic_DNA"/>
</dbReference>
<evidence type="ECO:0000313" key="2">
    <source>
        <dbReference type="Proteomes" id="UP000030686"/>
    </source>
</evidence>